<proteinExistence type="predicted"/>
<accession>A0A4C1Z314</accession>
<sequence>MERSREVEEEDRDEIERIWSEQKKIWLLLKLTGWPTFETAFGPAVHLVTDERWQCAGPKLTCSLWQGAGVSFLYATSVKESFINTAVVRIRTRSPSGSERTSSKHVYGRSSKKLCSRSGNIKTVDFTQITEENFVRVFETFIHILDTALTTLAGARVVLRQPGTERVTCHVRGAGASPGFMASARVI</sequence>
<protein>
    <submittedName>
        <fullName evidence="1">Uncharacterized protein</fullName>
    </submittedName>
</protein>
<keyword evidence="2" id="KW-1185">Reference proteome</keyword>
<evidence type="ECO:0000313" key="2">
    <source>
        <dbReference type="Proteomes" id="UP000299102"/>
    </source>
</evidence>
<reference evidence="1 2" key="1">
    <citation type="journal article" date="2019" name="Commun. Biol.">
        <title>The bagworm genome reveals a unique fibroin gene that provides high tensile strength.</title>
        <authorList>
            <person name="Kono N."/>
            <person name="Nakamura H."/>
            <person name="Ohtoshi R."/>
            <person name="Tomita M."/>
            <person name="Numata K."/>
            <person name="Arakawa K."/>
        </authorList>
    </citation>
    <scope>NUCLEOTIDE SEQUENCE [LARGE SCALE GENOMIC DNA]</scope>
</reference>
<evidence type="ECO:0000313" key="1">
    <source>
        <dbReference type="EMBL" id="GBP81424.1"/>
    </source>
</evidence>
<dbReference type="Proteomes" id="UP000299102">
    <property type="component" value="Unassembled WGS sequence"/>
</dbReference>
<gene>
    <name evidence="1" type="ORF">EVAR_63991_1</name>
</gene>
<organism evidence="1 2">
    <name type="scientific">Eumeta variegata</name>
    <name type="common">Bagworm moth</name>
    <name type="synonym">Eumeta japonica</name>
    <dbReference type="NCBI Taxonomy" id="151549"/>
    <lineage>
        <taxon>Eukaryota</taxon>
        <taxon>Metazoa</taxon>
        <taxon>Ecdysozoa</taxon>
        <taxon>Arthropoda</taxon>
        <taxon>Hexapoda</taxon>
        <taxon>Insecta</taxon>
        <taxon>Pterygota</taxon>
        <taxon>Neoptera</taxon>
        <taxon>Endopterygota</taxon>
        <taxon>Lepidoptera</taxon>
        <taxon>Glossata</taxon>
        <taxon>Ditrysia</taxon>
        <taxon>Tineoidea</taxon>
        <taxon>Psychidae</taxon>
        <taxon>Oiketicinae</taxon>
        <taxon>Eumeta</taxon>
    </lineage>
</organism>
<name>A0A4C1Z314_EUMVA</name>
<dbReference type="AlphaFoldDB" id="A0A4C1Z314"/>
<dbReference type="EMBL" id="BGZK01001511">
    <property type="protein sequence ID" value="GBP81424.1"/>
    <property type="molecule type" value="Genomic_DNA"/>
</dbReference>
<comment type="caution">
    <text evidence="1">The sequence shown here is derived from an EMBL/GenBank/DDBJ whole genome shotgun (WGS) entry which is preliminary data.</text>
</comment>